<evidence type="ECO:0000256" key="12">
    <source>
        <dbReference type="NCBIfam" id="TIGR00928"/>
    </source>
</evidence>
<reference evidence="16 17" key="1">
    <citation type="journal article" date="2014" name="Nature">
        <title>An environmental bacterial taxon with a large and distinct metabolic repertoire.</title>
        <authorList>
            <person name="Wilson M.C."/>
            <person name="Mori T."/>
            <person name="Ruckert C."/>
            <person name="Uria A.R."/>
            <person name="Helf M.J."/>
            <person name="Takada K."/>
            <person name="Gernert C."/>
            <person name="Steffens U.A."/>
            <person name="Heycke N."/>
            <person name="Schmitt S."/>
            <person name="Rinke C."/>
            <person name="Helfrich E.J."/>
            <person name="Brachmann A.O."/>
            <person name="Gurgui C."/>
            <person name="Wakimoto T."/>
            <person name="Kracht M."/>
            <person name="Crusemann M."/>
            <person name="Hentschel U."/>
            <person name="Abe I."/>
            <person name="Matsunaga S."/>
            <person name="Kalinowski J."/>
            <person name="Takeyama H."/>
            <person name="Piel J."/>
        </authorList>
    </citation>
    <scope>NUCLEOTIDE SEQUENCE [LARGE SCALE GENOMIC DNA]</scope>
    <source>
        <strain evidence="17">TSY2</strain>
    </source>
</reference>
<dbReference type="Gene3D" id="1.10.275.10">
    <property type="entry name" value="Fumarase/aspartase (N-terminal domain)"/>
    <property type="match status" value="1"/>
</dbReference>
<evidence type="ECO:0000256" key="3">
    <source>
        <dbReference type="ARBA" id="ARBA00008273"/>
    </source>
</evidence>
<dbReference type="InterPro" id="IPR008948">
    <property type="entry name" value="L-Aspartase-like"/>
</dbReference>
<evidence type="ECO:0000259" key="14">
    <source>
        <dbReference type="Pfam" id="PF00206"/>
    </source>
</evidence>
<dbReference type="PRINTS" id="PR00149">
    <property type="entry name" value="FUMRATELYASE"/>
</dbReference>
<dbReference type="AlphaFoldDB" id="W4M5L7"/>
<evidence type="ECO:0000256" key="10">
    <source>
        <dbReference type="ARBA" id="ARBA00030717"/>
    </source>
</evidence>
<dbReference type="Gene3D" id="1.10.40.30">
    <property type="entry name" value="Fumarase/aspartase (C-terminal domain)"/>
    <property type="match status" value="1"/>
</dbReference>
<comment type="pathway">
    <text evidence="2 13">Purine metabolism; AMP biosynthesis via de novo pathway; AMP from IMP: step 2/2.</text>
</comment>
<evidence type="ECO:0000256" key="4">
    <source>
        <dbReference type="ARBA" id="ARBA00012339"/>
    </source>
</evidence>
<dbReference type="InterPro" id="IPR024083">
    <property type="entry name" value="Fumarase/histidase_N"/>
</dbReference>
<comment type="function">
    <text evidence="9">Catalyzes two reactions in de novo purine nucleotide biosynthesis. Catalyzes the breakdown of 5-aminoimidazole- (N-succinylocarboxamide) ribotide (SAICAR or 2-[5-amino-1-(5-phospho-beta-D-ribosyl)imidazole-4-carboxamido]succinate) to 5-aminoimidazole-4-carboxamide ribotide (AICAR or 5-amino-1-(5-phospho-beta-D-ribosyl)imidazole-4-carboxamide) and fumarate, and of adenylosuccinate (ADS or N(6)-(1,2-dicarboxyethyl)-AMP) to adenosine monophosphate (AMP) and fumarate.</text>
</comment>
<evidence type="ECO:0000256" key="6">
    <source>
        <dbReference type="ARBA" id="ARBA00022755"/>
    </source>
</evidence>
<dbReference type="GO" id="GO:0004018">
    <property type="term" value="F:N6-(1,2-dicarboxyethyl)AMP AMP-lyase (fumarate-forming) activity"/>
    <property type="evidence" value="ECO:0007669"/>
    <property type="project" value="UniProtKB-UniRule"/>
</dbReference>
<organism evidence="16 17">
    <name type="scientific">Candidatus Entotheonella gemina</name>
    <dbReference type="NCBI Taxonomy" id="1429439"/>
    <lineage>
        <taxon>Bacteria</taxon>
        <taxon>Pseudomonadati</taxon>
        <taxon>Nitrospinota/Tectimicrobiota group</taxon>
        <taxon>Candidatus Tectimicrobiota</taxon>
        <taxon>Candidatus Entotheonellia</taxon>
        <taxon>Candidatus Entotheonellales</taxon>
        <taxon>Candidatus Entotheonellaceae</taxon>
        <taxon>Candidatus Entotheonella</taxon>
    </lineage>
</organism>
<evidence type="ECO:0000313" key="16">
    <source>
        <dbReference type="EMBL" id="ETX04917.1"/>
    </source>
</evidence>
<dbReference type="HOGENOM" id="CLU_025566_2_0_7"/>
<protein>
    <recommendedName>
        <fullName evidence="5 12">Adenylosuccinate lyase</fullName>
        <shortName evidence="13">ASL</shortName>
        <ecNumber evidence="4 12">4.3.2.2</ecNumber>
    </recommendedName>
    <alternativeName>
        <fullName evidence="10 13">Adenylosuccinase</fullName>
    </alternativeName>
</protein>
<accession>W4M5L7</accession>
<evidence type="ECO:0000256" key="9">
    <source>
        <dbReference type="ARBA" id="ARBA00025012"/>
    </source>
</evidence>
<evidence type="ECO:0000256" key="5">
    <source>
        <dbReference type="ARBA" id="ARBA00017058"/>
    </source>
</evidence>
<feature type="domain" description="Adenylosuccinate lyase PurB C-terminal" evidence="15">
    <location>
        <begin position="327"/>
        <end position="441"/>
    </location>
</feature>
<comment type="similarity">
    <text evidence="3 13">Belongs to the lyase 1 family. Adenylosuccinate lyase subfamily.</text>
</comment>
<evidence type="ECO:0000256" key="1">
    <source>
        <dbReference type="ARBA" id="ARBA00004706"/>
    </source>
</evidence>
<dbReference type="UniPathway" id="UPA00075">
    <property type="reaction ID" value="UER00336"/>
</dbReference>
<evidence type="ECO:0000256" key="7">
    <source>
        <dbReference type="ARBA" id="ARBA00023239"/>
    </source>
</evidence>
<dbReference type="NCBIfam" id="NF006764">
    <property type="entry name" value="PRK09285.1"/>
    <property type="match status" value="1"/>
</dbReference>
<comment type="pathway">
    <text evidence="1 13">Purine metabolism; IMP biosynthesis via de novo pathway; 5-amino-1-(5-phospho-D-ribosyl)imidazole-4-carboxamide from 5-amino-1-(5-phospho-D-ribosyl)imidazole-4-carboxylate: step 2/2.</text>
</comment>
<dbReference type="GO" id="GO:0070626">
    <property type="term" value="F:(S)-2-(5-amino-1-(5-phospho-D-ribosyl)imidazole-4-carboxamido) succinate lyase (fumarate-forming) activity"/>
    <property type="evidence" value="ECO:0007669"/>
    <property type="project" value="RHEA"/>
</dbReference>
<comment type="caution">
    <text evidence="16">The sequence shown here is derived from an EMBL/GenBank/DDBJ whole genome shotgun (WGS) entry which is preliminary data.</text>
</comment>
<evidence type="ECO:0000256" key="8">
    <source>
        <dbReference type="ARBA" id="ARBA00024477"/>
    </source>
</evidence>
<keyword evidence="6 13" id="KW-0658">Purine biosynthesis</keyword>
<dbReference type="Pfam" id="PF08328">
    <property type="entry name" value="ASL_C"/>
    <property type="match status" value="1"/>
</dbReference>
<evidence type="ECO:0000313" key="17">
    <source>
        <dbReference type="Proteomes" id="UP000019140"/>
    </source>
</evidence>
<comment type="catalytic activity">
    <reaction evidence="11">
        <text>N(6)-(1,2-dicarboxyethyl)-AMP = fumarate + AMP</text>
        <dbReference type="Rhea" id="RHEA:16853"/>
        <dbReference type="ChEBI" id="CHEBI:29806"/>
        <dbReference type="ChEBI" id="CHEBI:57567"/>
        <dbReference type="ChEBI" id="CHEBI:456215"/>
        <dbReference type="EC" id="4.3.2.2"/>
    </reaction>
    <physiologicalReaction direction="left-to-right" evidence="11">
        <dbReference type="Rhea" id="RHEA:16854"/>
    </physiologicalReaction>
</comment>
<name>W4M5L7_9BACT</name>
<dbReference type="Gene3D" id="1.20.200.10">
    <property type="entry name" value="Fumarase/aspartase (Central domain)"/>
    <property type="match status" value="1"/>
</dbReference>
<comment type="catalytic activity">
    <reaction evidence="8">
        <text>(2S)-2-[5-amino-1-(5-phospho-beta-D-ribosyl)imidazole-4-carboxamido]succinate = 5-amino-1-(5-phospho-beta-D-ribosyl)imidazole-4-carboxamide + fumarate</text>
        <dbReference type="Rhea" id="RHEA:23920"/>
        <dbReference type="ChEBI" id="CHEBI:29806"/>
        <dbReference type="ChEBI" id="CHEBI:58443"/>
        <dbReference type="ChEBI" id="CHEBI:58475"/>
        <dbReference type="EC" id="4.3.2.2"/>
    </reaction>
    <physiologicalReaction direction="left-to-right" evidence="8">
        <dbReference type="Rhea" id="RHEA:23921"/>
    </physiologicalReaction>
</comment>
<sequence>MSLMSLSPLDGRYRDHVEHLSHYFSEYGLMRCRYQVEIAWLLRLSECPDIPEARSMTPIEKALLLSWREKFDLADAERIKSIEAGIGHDVKAVEYDLKNRLGNTSLNDMREWVHFCCTSEDITNLAYSLMLKDGVQAGWLPLAEQLVQTVTEMAVTSATTPMLSRTHGQAATPSTLGKELAVFGYRWNRQLAQLSQAAYLGKFNGAVGSYNAHVAAYPEAPWECISRDFVEGLGLTWNPLTTQIESHDALAELFHIVMRFNAIAIDFARDMWSYISLGYFRLAAHAHHVGSSTMPHKVNPIRFENAEANLSLSSTLLAHLSSTLPISRLQRDLTDSSTLRNLGTAFGHGVAGLRSLVDGLSELERDEQALARDLEPAWDVLGEAIQTVMRKHGLPTPYEQLKTLTRGKRVTREALETFIQQLDLPPEDRQRLLQLTPATYTGRASLLVRHLSAAGGAIVA</sequence>
<dbReference type="EC" id="4.3.2.2" evidence="4 12"/>
<dbReference type="NCBIfam" id="TIGR00928">
    <property type="entry name" value="purB"/>
    <property type="match status" value="1"/>
</dbReference>
<evidence type="ECO:0000256" key="2">
    <source>
        <dbReference type="ARBA" id="ARBA00004734"/>
    </source>
</evidence>
<keyword evidence="7 13" id="KW-0456">Lyase</keyword>
<dbReference type="InterPro" id="IPR004769">
    <property type="entry name" value="Pur_lyase"/>
</dbReference>
<dbReference type="InterPro" id="IPR000362">
    <property type="entry name" value="Fumarate_lyase_fam"/>
</dbReference>
<dbReference type="PATRIC" id="fig|1429439.4.peg.4423"/>
<dbReference type="PANTHER" id="PTHR43411:SF1">
    <property type="entry name" value="ADENYLOSUCCINATE LYASE"/>
    <property type="match status" value="1"/>
</dbReference>
<dbReference type="GO" id="GO:0044208">
    <property type="term" value="P:'de novo' AMP biosynthetic process"/>
    <property type="evidence" value="ECO:0007669"/>
    <property type="project" value="UniProtKB-UniPathway"/>
</dbReference>
<dbReference type="InterPro" id="IPR013539">
    <property type="entry name" value="PurB_C"/>
</dbReference>
<evidence type="ECO:0000259" key="15">
    <source>
        <dbReference type="Pfam" id="PF08328"/>
    </source>
</evidence>
<dbReference type="InterPro" id="IPR022761">
    <property type="entry name" value="Fumarate_lyase_N"/>
</dbReference>
<dbReference type="UniPathway" id="UPA00074">
    <property type="reaction ID" value="UER00132"/>
</dbReference>
<evidence type="ECO:0000256" key="11">
    <source>
        <dbReference type="ARBA" id="ARBA00049115"/>
    </source>
</evidence>
<gene>
    <name evidence="16" type="ORF">ETSY2_26060</name>
</gene>
<dbReference type="PROSITE" id="PS00163">
    <property type="entry name" value="FUMARATE_LYASES"/>
    <property type="match status" value="1"/>
</dbReference>
<proteinExistence type="inferred from homology"/>
<dbReference type="EMBL" id="AZHX01001087">
    <property type="protein sequence ID" value="ETX04917.1"/>
    <property type="molecule type" value="Genomic_DNA"/>
</dbReference>
<dbReference type="PANTHER" id="PTHR43411">
    <property type="entry name" value="ADENYLOSUCCINATE LYASE"/>
    <property type="match status" value="1"/>
</dbReference>
<dbReference type="SUPFAM" id="SSF48557">
    <property type="entry name" value="L-aspartase-like"/>
    <property type="match status" value="1"/>
</dbReference>
<evidence type="ECO:0000256" key="13">
    <source>
        <dbReference type="RuleBase" id="RU361172"/>
    </source>
</evidence>
<feature type="domain" description="Fumarate lyase N-terminal" evidence="14">
    <location>
        <begin position="11"/>
        <end position="306"/>
    </location>
</feature>
<dbReference type="Pfam" id="PF00206">
    <property type="entry name" value="Lyase_1"/>
    <property type="match status" value="1"/>
</dbReference>
<keyword evidence="17" id="KW-1185">Reference proteome</keyword>
<dbReference type="GO" id="GO:0006189">
    <property type="term" value="P:'de novo' IMP biosynthetic process"/>
    <property type="evidence" value="ECO:0007669"/>
    <property type="project" value="UniProtKB-UniPathway"/>
</dbReference>
<dbReference type="InterPro" id="IPR047136">
    <property type="entry name" value="PurB_bact"/>
</dbReference>
<dbReference type="InterPro" id="IPR020557">
    <property type="entry name" value="Fumarate_lyase_CS"/>
</dbReference>
<dbReference type="Proteomes" id="UP000019140">
    <property type="component" value="Unassembled WGS sequence"/>
</dbReference>